<dbReference type="SUPFAM" id="SSF53448">
    <property type="entry name" value="Nucleotide-diphospho-sugar transferases"/>
    <property type="match status" value="1"/>
</dbReference>
<sequence length="301" mass="35594">MKEPLVSICCITYNHEEFIRQCLESFVMQRTTFPFEILIYDDASSDNTAQIIDEYQQMYPAIIKPIIQKENQYSKGVRGMNLKYNFPRAKGKYIALCEGDDYWTDPLKLQKQVDFLETHDNFVLCAHKHDKLIDGKLIKNHKRYKEVLSIYDLAKQIDFITLSVVFRRAIINNEESKIALNGQFTNFLFVYIAQFGLVKQFNVSMGVYRVHRGGIWSGEELVKRMEMSLYGINSMIEYIKMPKVRKILIQKFIRKCLGFTLQLLKRRHKGFLKMFKTSFAYGWNIMHLKFPLLYIKHKIGF</sequence>
<dbReference type="Proteomes" id="UP000199577">
    <property type="component" value="Unassembled WGS sequence"/>
</dbReference>
<feature type="domain" description="Glycosyltransferase 2-like" evidence="1">
    <location>
        <begin position="7"/>
        <end position="156"/>
    </location>
</feature>
<dbReference type="AlphaFoldDB" id="A0A1I1ISZ3"/>
<keyword evidence="3" id="KW-1185">Reference proteome</keyword>
<reference evidence="3" key="1">
    <citation type="submission" date="2016-10" db="EMBL/GenBank/DDBJ databases">
        <authorList>
            <person name="Varghese N."/>
            <person name="Submissions S."/>
        </authorList>
    </citation>
    <scope>NUCLEOTIDE SEQUENCE [LARGE SCALE GENOMIC DNA]</scope>
    <source>
        <strain evidence="3">DSM 22900</strain>
    </source>
</reference>
<gene>
    <name evidence="2" type="ORF">SAMN05421747_1107</name>
</gene>
<evidence type="ECO:0000313" key="3">
    <source>
        <dbReference type="Proteomes" id="UP000199577"/>
    </source>
</evidence>
<organism evidence="2 3">
    <name type="scientific">Parapedobacter composti</name>
    <dbReference type="NCBI Taxonomy" id="623281"/>
    <lineage>
        <taxon>Bacteria</taxon>
        <taxon>Pseudomonadati</taxon>
        <taxon>Bacteroidota</taxon>
        <taxon>Sphingobacteriia</taxon>
        <taxon>Sphingobacteriales</taxon>
        <taxon>Sphingobacteriaceae</taxon>
        <taxon>Parapedobacter</taxon>
    </lineage>
</organism>
<dbReference type="PANTHER" id="PTHR22916">
    <property type="entry name" value="GLYCOSYLTRANSFERASE"/>
    <property type="match status" value="1"/>
</dbReference>
<dbReference type="STRING" id="623281.SAMN05421747_1107"/>
<dbReference type="InterPro" id="IPR001173">
    <property type="entry name" value="Glyco_trans_2-like"/>
</dbReference>
<protein>
    <submittedName>
        <fullName evidence="2">Glycosyltransferase involved in cell wall bisynthesis</fullName>
    </submittedName>
</protein>
<dbReference type="EMBL" id="FOLL01000010">
    <property type="protein sequence ID" value="SFC38852.1"/>
    <property type="molecule type" value="Genomic_DNA"/>
</dbReference>
<keyword evidence="2" id="KW-0808">Transferase</keyword>
<proteinExistence type="predicted"/>
<dbReference type="InterPro" id="IPR029044">
    <property type="entry name" value="Nucleotide-diphossugar_trans"/>
</dbReference>
<dbReference type="Gene3D" id="3.90.550.10">
    <property type="entry name" value="Spore Coat Polysaccharide Biosynthesis Protein SpsA, Chain A"/>
    <property type="match status" value="1"/>
</dbReference>
<evidence type="ECO:0000313" key="2">
    <source>
        <dbReference type="EMBL" id="SFC38852.1"/>
    </source>
</evidence>
<dbReference type="Pfam" id="PF00535">
    <property type="entry name" value="Glycos_transf_2"/>
    <property type="match status" value="1"/>
</dbReference>
<accession>A0A1I1ISZ3</accession>
<dbReference type="GO" id="GO:0016758">
    <property type="term" value="F:hexosyltransferase activity"/>
    <property type="evidence" value="ECO:0007669"/>
    <property type="project" value="UniProtKB-ARBA"/>
</dbReference>
<dbReference type="OrthoDB" id="9815829at2"/>
<dbReference type="RefSeq" id="WP_090973734.1">
    <property type="nucleotide sequence ID" value="NZ_FOLL01000010.1"/>
</dbReference>
<dbReference type="PANTHER" id="PTHR22916:SF3">
    <property type="entry name" value="UDP-GLCNAC:BETAGAL BETA-1,3-N-ACETYLGLUCOSAMINYLTRANSFERASE-LIKE PROTEIN 1"/>
    <property type="match status" value="1"/>
</dbReference>
<name>A0A1I1ISZ3_9SPHI</name>
<evidence type="ECO:0000259" key="1">
    <source>
        <dbReference type="Pfam" id="PF00535"/>
    </source>
</evidence>